<evidence type="ECO:0000256" key="1">
    <source>
        <dbReference type="ARBA" id="ARBA00004323"/>
    </source>
</evidence>
<sequence>MVQEMIKLSSIPVDFHVTQMFVQKYALTTVYVPYDHQAQVKRIVKPYVKKEDKTATINPPLHQPATLTTITAVVFSSKGFTGNVFHEFKEIIIPLFNTTRHFRSGLKFLITDFEHWVSPQADLKMEKQPRRVVNCATLPICLVSIVLVYATLFQSNDTIFESWGYSLSNSRSNLRSESINIDVDSQEFLLRRLVRGDDRVRFDSYRFSCNIDVHYDVCVANTPVRIYNKGLTVYVPYDHQPLVKRIVKPYARKEDETAMIRVSPVQILHGNSTTNPPPACNFNHNVTAVVFANKGFTGNVFHEINEIIIPLFITTRQFRSRLKFVITDFERWLVEKYSRVISQLSAYDVINPDDRSVHCFPGAVIGLEYHDNLALNNYDSPGGYSMSDFRKFLRESYNLKANHVSDLRKPTLLLISRRNTRRFLNEQEMVDMMGGLGFQVIRVEPKTMMYLNEFSEVVNSCSVMVGAHGAGLTNEIFLPDGAVMVQVVPLGCEWGAITYYGGPAKAMNVRYLEYKIEPEESSLFYTYGKDHPVIKDPESVSSKGYRAFRSVYVDGQDVKINLERFKKTLVEAKKILETSVPFNR</sequence>
<keyword evidence="2" id="KW-0328">Glycosyltransferase</keyword>
<keyword evidence="5" id="KW-0812">Transmembrane</keyword>
<feature type="transmembrane region" description="Helical" evidence="5">
    <location>
        <begin position="132"/>
        <end position="152"/>
    </location>
</feature>
<keyword evidence="4" id="KW-0325">Glycoprotein</keyword>
<keyword evidence="8" id="KW-1185">Reference proteome</keyword>
<comment type="subcellular location">
    <subcellularLocation>
        <location evidence="1">Golgi apparatus membrane</location>
        <topology evidence="1">Single-pass type II membrane protein</topology>
    </subcellularLocation>
</comment>
<keyword evidence="3" id="KW-0808">Transferase</keyword>
<evidence type="ECO:0000256" key="5">
    <source>
        <dbReference type="SAM" id="Phobius"/>
    </source>
</evidence>
<dbReference type="PANTHER" id="PTHR20961:SF108">
    <property type="entry name" value="GLYCOSYLTRANSFERASE"/>
    <property type="match status" value="1"/>
</dbReference>
<proteinExistence type="predicted"/>
<dbReference type="EMBL" id="JBBPBM010000038">
    <property type="protein sequence ID" value="KAK8527193.1"/>
    <property type="molecule type" value="Genomic_DNA"/>
</dbReference>
<keyword evidence="5" id="KW-1133">Transmembrane helix</keyword>
<evidence type="ECO:0000256" key="4">
    <source>
        <dbReference type="ARBA" id="ARBA00023180"/>
    </source>
</evidence>
<evidence type="ECO:0000256" key="2">
    <source>
        <dbReference type="ARBA" id="ARBA00022676"/>
    </source>
</evidence>
<feature type="domain" description="Glycosyltransferase 61 catalytic" evidence="6">
    <location>
        <begin position="371"/>
        <end position="485"/>
    </location>
</feature>
<gene>
    <name evidence="7" type="ORF">V6N12_054417</name>
</gene>
<evidence type="ECO:0000313" key="7">
    <source>
        <dbReference type="EMBL" id="KAK8527193.1"/>
    </source>
</evidence>
<dbReference type="InterPro" id="IPR007657">
    <property type="entry name" value="Glycosyltransferase_61"/>
</dbReference>
<organism evidence="7 8">
    <name type="scientific">Hibiscus sabdariffa</name>
    <name type="common">roselle</name>
    <dbReference type="NCBI Taxonomy" id="183260"/>
    <lineage>
        <taxon>Eukaryota</taxon>
        <taxon>Viridiplantae</taxon>
        <taxon>Streptophyta</taxon>
        <taxon>Embryophyta</taxon>
        <taxon>Tracheophyta</taxon>
        <taxon>Spermatophyta</taxon>
        <taxon>Magnoliopsida</taxon>
        <taxon>eudicotyledons</taxon>
        <taxon>Gunneridae</taxon>
        <taxon>Pentapetalae</taxon>
        <taxon>rosids</taxon>
        <taxon>malvids</taxon>
        <taxon>Malvales</taxon>
        <taxon>Malvaceae</taxon>
        <taxon>Malvoideae</taxon>
        <taxon>Hibiscus</taxon>
    </lineage>
</organism>
<protein>
    <recommendedName>
        <fullName evidence="6">Glycosyltransferase 61 catalytic domain-containing protein</fullName>
    </recommendedName>
</protein>
<comment type="caution">
    <text evidence="7">The sequence shown here is derived from an EMBL/GenBank/DDBJ whole genome shotgun (WGS) entry which is preliminary data.</text>
</comment>
<evidence type="ECO:0000256" key="3">
    <source>
        <dbReference type="ARBA" id="ARBA00022679"/>
    </source>
</evidence>
<evidence type="ECO:0000313" key="8">
    <source>
        <dbReference type="Proteomes" id="UP001472677"/>
    </source>
</evidence>
<evidence type="ECO:0000259" key="6">
    <source>
        <dbReference type="Pfam" id="PF04577"/>
    </source>
</evidence>
<dbReference type="Pfam" id="PF04577">
    <property type="entry name" value="Glyco_transf_61"/>
    <property type="match status" value="1"/>
</dbReference>
<keyword evidence="5" id="KW-0472">Membrane</keyword>
<dbReference type="PANTHER" id="PTHR20961">
    <property type="entry name" value="GLYCOSYLTRANSFERASE"/>
    <property type="match status" value="1"/>
</dbReference>
<dbReference type="Proteomes" id="UP001472677">
    <property type="component" value="Unassembled WGS sequence"/>
</dbReference>
<dbReference type="InterPro" id="IPR049625">
    <property type="entry name" value="Glyco_transf_61_cat"/>
</dbReference>
<reference evidence="7 8" key="1">
    <citation type="journal article" date="2024" name="G3 (Bethesda)">
        <title>Genome assembly of Hibiscus sabdariffa L. provides insights into metabolisms of medicinal natural products.</title>
        <authorList>
            <person name="Kim T."/>
        </authorList>
    </citation>
    <scope>NUCLEOTIDE SEQUENCE [LARGE SCALE GENOMIC DNA]</scope>
    <source>
        <strain evidence="7">TK-2024</strain>
        <tissue evidence="7">Old leaves</tissue>
    </source>
</reference>
<name>A0ABR2D0C6_9ROSI</name>
<accession>A0ABR2D0C6</accession>